<evidence type="ECO:0000256" key="2">
    <source>
        <dbReference type="SAM" id="MobiDB-lite"/>
    </source>
</evidence>
<evidence type="ECO:0000313" key="6">
    <source>
        <dbReference type="EMBL" id="KAF4410254.1"/>
    </source>
</evidence>
<evidence type="ECO:0000256" key="4">
    <source>
        <dbReference type="SAM" id="SignalP"/>
    </source>
</evidence>
<evidence type="ECO:0000313" key="7">
    <source>
        <dbReference type="Proteomes" id="UP000621266"/>
    </source>
</evidence>
<sequence>MNVRRTAAALAASAVAGALAAPAASAAPAAHPPAAAHVSSAAHVAPPGHVSAAADPPAALYGDKDPAYDGVWRQSTALLALDTAGVTPAREAVRWLVEQQCDSGGFAPYRADPARKCDAKTPVDSNATAAAVQALAALGGHAGAVEKAVGWLKSVQNEDGGWGYAPGGASDTNSTAVVIGALASAGEDPDRVTFGEGRSAYDGLLAFQLGCDAGAADRGAFAYQPDKKGGLTANDDATVAGALAGLGEGFVVDPPERDKSEDPERDGAEDTAAPECGSSGAGKDREPGEAAAAAADRIAATLEKDGRLSVLAPGADKPVPDPSNTAEAVIALAAAGRLGATEKPLAWLEKNSAGWTKDNPAGLGMLVLAAHATGDDPRSFGGTDLVERLAATGPEPEAAPAPEAAAKERDEQGERDDDSETIWWIMGAGLVGGIGIGLLLSGRKKRV</sequence>
<dbReference type="EMBL" id="WHPN01000101">
    <property type="protein sequence ID" value="KAF4410254.1"/>
    <property type="molecule type" value="Genomic_DNA"/>
</dbReference>
<keyword evidence="3" id="KW-0472">Membrane</keyword>
<dbReference type="InterPro" id="IPR006311">
    <property type="entry name" value="TAT_signal"/>
</dbReference>
<dbReference type="Pfam" id="PF00432">
    <property type="entry name" value="Prenyltrans"/>
    <property type="match status" value="1"/>
</dbReference>
<proteinExistence type="predicted"/>
<keyword evidence="4" id="KW-0732">Signal</keyword>
<comment type="caution">
    <text evidence="6">The sequence shown here is derived from an EMBL/GenBank/DDBJ whole genome shotgun (WGS) entry which is preliminary data.</text>
</comment>
<feature type="compositionally biased region" description="Basic and acidic residues" evidence="2">
    <location>
        <begin position="254"/>
        <end position="268"/>
    </location>
</feature>
<evidence type="ECO:0000256" key="3">
    <source>
        <dbReference type="SAM" id="Phobius"/>
    </source>
</evidence>
<gene>
    <name evidence="6" type="ORF">GCU69_04800</name>
</gene>
<evidence type="ECO:0000256" key="1">
    <source>
        <dbReference type="ARBA" id="ARBA00022737"/>
    </source>
</evidence>
<dbReference type="Gene3D" id="1.50.10.20">
    <property type="match status" value="1"/>
</dbReference>
<name>A0ABQ7FR97_9ACTN</name>
<dbReference type="Proteomes" id="UP000621266">
    <property type="component" value="Unassembled WGS sequence"/>
</dbReference>
<dbReference type="InterPro" id="IPR008930">
    <property type="entry name" value="Terpenoid_cyclase/PrenylTrfase"/>
</dbReference>
<feature type="region of interest" description="Disordered" evidence="2">
    <location>
        <begin position="246"/>
        <end position="294"/>
    </location>
</feature>
<dbReference type="CDD" id="cd00688">
    <property type="entry name" value="ISOPREN_C2_like"/>
    <property type="match status" value="1"/>
</dbReference>
<accession>A0ABQ7FR97</accession>
<feature type="region of interest" description="Disordered" evidence="2">
    <location>
        <begin position="393"/>
        <end position="418"/>
    </location>
</feature>
<reference evidence="6 7" key="1">
    <citation type="submission" date="2019-10" db="EMBL/GenBank/DDBJ databases">
        <title>Streptomyces tenebrisbrunneis sp.nov., an endogenous actinomycete isolated from of Lycium ruthenicum.</title>
        <authorList>
            <person name="Ma L."/>
        </authorList>
    </citation>
    <scope>NUCLEOTIDE SEQUENCE [LARGE SCALE GENOMIC DNA]</scope>
    <source>
        <strain evidence="6 7">TRM 66187</strain>
    </source>
</reference>
<keyword evidence="7" id="KW-1185">Reference proteome</keyword>
<feature type="chain" id="PRO_5046260355" evidence="4">
    <location>
        <begin position="21"/>
        <end position="447"/>
    </location>
</feature>
<dbReference type="InterPro" id="IPR001330">
    <property type="entry name" value="Prenyltrans"/>
</dbReference>
<keyword evidence="3" id="KW-1133">Transmembrane helix</keyword>
<feature type="compositionally biased region" description="Low complexity" evidence="2">
    <location>
        <begin position="393"/>
        <end position="404"/>
    </location>
</feature>
<keyword evidence="3" id="KW-0812">Transmembrane</keyword>
<dbReference type="PROSITE" id="PS51318">
    <property type="entry name" value="TAT"/>
    <property type="match status" value="1"/>
</dbReference>
<organism evidence="6 7">
    <name type="scientific">Streptomyces lycii</name>
    <dbReference type="NCBI Taxonomy" id="2654337"/>
    <lineage>
        <taxon>Bacteria</taxon>
        <taxon>Bacillati</taxon>
        <taxon>Actinomycetota</taxon>
        <taxon>Actinomycetes</taxon>
        <taxon>Kitasatosporales</taxon>
        <taxon>Streptomycetaceae</taxon>
        <taxon>Streptomyces</taxon>
    </lineage>
</organism>
<protein>
    <submittedName>
        <fullName evidence="6">Terpene cyclase/mutase family protein</fullName>
    </submittedName>
</protein>
<feature type="domain" description="Prenyltransferase alpha-alpha toroid" evidence="5">
    <location>
        <begin position="83"/>
        <end position="180"/>
    </location>
</feature>
<evidence type="ECO:0000259" key="5">
    <source>
        <dbReference type="Pfam" id="PF00432"/>
    </source>
</evidence>
<dbReference type="RefSeq" id="WP_156205206.1">
    <property type="nucleotide sequence ID" value="NZ_WHPN01000101.1"/>
</dbReference>
<feature type="transmembrane region" description="Helical" evidence="3">
    <location>
        <begin position="422"/>
        <end position="441"/>
    </location>
</feature>
<keyword evidence="1" id="KW-0677">Repeat</keyword>
<dbReference type="SUPFAM" id="SSF48239">
    <property type="entry name" value="Terpenoid cyclases/Protein prenyltransferases"/>
    <property type="match status" value="1"/>
</dbReference>
<feature type="signal peptide" evidence="4">
    <location>
        <begin position="1"/>
        <end position="20"/>
    </location>
</feature>